<dbReference type="PROSITE" id="PS00018">
    <property type="entry name" value="EF_HAND_1"/>
    <property type="match status" value="2"/>
</dbReference>
<evidence type="ECO:0000256" key="7">
    <source>
        <dbReference type="SAM" id="Coils"/>
    </source>
</evidence>
<accession>A0A813ITY6</accession>
<dbReference type="InterPro" id="IPR005691">
    <property type="entry name" value="Tic20"/>
</dbReference>
<feature type="coiled-coil region" evidence="7">
    <location>
        <begin position="170"/>
        <end position="204"/>
    </location>
</feature>
<name>A0A813ITY6_POLGL</name>
<dbReference type="EMBL" id="CAJNNW010015527">
    <property type="protein sequence ID" value="CAE8657825.1"/>
    <property type="molecule type" value="Genomic_DNA"/>
</dbReference>
<dbReference type="PANTHER" id="PTHR33510">
    <property type="entry name" value="PROTEIN TIC 20-II, CHLOROPLASTIC"/>
    <property type="match status" value="1"/>
</dbReference>
<organism evidence="10 11">
    <name type="scientific">Polarella glacialis</name>
    <name type="common">Dinoflagellate</name>
    <dbReference type="NCBI Taxonomy" id="89957"/>
    <lineage>
        <taxon>Eukaryota</taxon>
        <taxon>Sar</taxon>
        <taxon>Alveolata</taxon>
        <taxon>Dinophyceae</taxon>
        <taxon>Suessiales</taxon>
        <taxon>Suessiaceae</taxon>
        <taxon>Polarella</taxon>
    </lineage>
</organism>
<dbReference type="CDD" id="cd00051">
    <property type="entry name" value="EFh"/>
    <property type="match status" value="1"/>
</dbReference>
<keyword evidence="6 8" id="KW-0472">Membrane</keyword>
<feature type="transmembrane region" description="Helical" evidence="8">
    <location>
        <begin position="304"/>
        <end position="324"/>
    </location>
</feature>
<gene>
    <name evidence="10" type="ORF">PGLA2088_LOCUS13065</name>
</gene>
<evidence type="ECO:0000256" key="1">
    <source>
        <dbReference type="ARBA" id="ARBA00004508"/>
    </source>
</evidence>
<comment type="similarity">
    <text evidence="2">Belongs to the Tic20 family.</text>
</comment>
<dbReference type="InterPro" id="IPR011992">
    <property type="entry name" value="EF-hand-dom_pair"/>
</dbReference>
<dbReference type="InterPro" id="IPR002048">
    <property type="entry name" value="EF_hand_dom"/>
</dbReference>
<reference evidence="10" key="1">
    <citation type="submission" date="2021-02" db="EMBL/GenBank/DDBJ databases">
        <authorList>
            <person name="Dougan E. K."/>
            <person name="Rhodes N."/>
            <person name="Thang M."/>
            <person name="Chan C."/>
        </authorList>
    </citation>
    <scope>NUCLEOTIDE SEQUENCE</scope>
</reference>
<evidence type="ECO:0000256" key="4">
    <source>
        <dbReference type="ARBA" id="ARBA00022837"/>
    </source>
</evidence>
<dbReference type="Proteomes" id="UP000626109">
    <property type="component" value="Unassembled WGS sequence"/>
</dbReference>
<dbReference type="Gene3D" id="1.10.238.10">
    <property type="entry name" value="EF-hand"/>
    <property type="match status" value="1"/>
</dbReference>
<feature type="non-terminal residue" evidence="10">
    <location>
        <position position="409"/>
    </location>
</feature>
<keyword evidence="5 8" id="KW-1133">Transmembrane helix</keyword>
<evidence type="ECO:0000256" key="6">
    <source>
        <dbReference type="ARBA" id="ARBA00023136"/>
    </source>
</evidence>
<keyword evidence="4" id="KW-0106">Calcium</keyword>
<proteinExistence type="inferred from homology"/>
<dbReference type="PROSITE" id="PS50222">
    <property type="entry name" value="EF_HAND_2"/>
    <property type="match status" value="1"/>
</dbReference>
<protein>
    <recommendedName>
        <fullName evidence="9">EF-hand domain-containing protein</fullName>
    </recommendedName>
</protein>
<evidence type="ECO:0000313" key="10">
    <source>
        <dbReference type="EMBL" id="CAE8657825.1"/>
    </source>
</evidence>
<dbReference type="Pfam" id="PF13202">
    <property type="entry name" value="EF-hand_5"/>
    <property type="match status" value="1"/>
</dbReference>
<evidence type="ECO:0000256" key="8">
    <source>
        <dbReference type="SAM" id="Phobius"/>
    </source>
</evidence>
<keyword evidence="7" id="KW-0175">Coiled coil</keyword>
<feature type="transmembrane region" description="Helical" evidence="8">
    <location>
        <begin position="344"/>
        <end position="364"/>
    </location>
</feature>
<feature type="domain" description="EF-hand" evidence="9">
    <location>
        <begin position="106"/>
        <end position="141"/>
    </location>
</feature>
<evidence type="ECO:0000259" key="9">
    <source>
        <dbReference type="PROSITE" id="PS50222"/>
    </source>
</evidence>
<evidence type="ECO:0000256" key="2">
    <source>
        <dbReference type="ARBA" id="ARBA00009596"/>
    </source>
</evidence>
<evidence type="ECO:0000256" key="3">
    <source>
        <dbReference type="ARBA" id="ARBA00022692"/>
    </source>
</evidence>
<evidence type="ECO:0000313" key="11">
    <source>
        <dbReference type="Proteomes" id="UP000626109"/>
    </source>
</evidence>
<comment type="caution">
    <text evidence="10">The sequence shown here is derived from an EMBL/GenBank/DDBJ whole genome shotgun (WGS) entry which is preliminary data.</text>
</comment>
<dbReference type="AlphaFoldDB" id="A0A813ITY6"/>
<dbReference type="Pfam" id="PF16166">
    <property type="entry name" value="TIC20"/>
    <property type="match status" value="1"/>
</dbReference>
<keyword evidence="3 8" id="KW-0812">Transmembrane</keyword>
<dbReference type="SUPFAM" id="SSF47473">
    <property type="entry name" value="EF-hand"/>
    <property type="match status" value="1"/>
</dbReference>
<comment type="subcellular location">
    <subcellularLocation>
        <location evidence="1">Plastid</location>
        <location evidence="1">Chloroplast membrane</location>
        <topology evidence="1">Multi-pass membrane protein</topology>
    </subcellularLocation>
</comment>
<sequence length="409" mass="45011">ALPGAVPAVAQRALLSAPLLRPRHAESADSSARVGLAAKLSACSLLAAASVARPARRRSALRRHASSSSQSSIVANENAEVDSDFEDAARQLRLEAAQLRADVEELEQTQKSTMFRSFDADGSGAVDASELQEGMKEFRDERLDEATALRLLQVHDSNNDGVLQPEEFDIKRLQSTLEVFRKEKQAEEDVKEKEAGKRREAEKEQKALDEFLETLPPANEDTGVLSRLASILAYCLPVWDSLRFSVPLVSLFPALGNVTAALLLPLNMLRVIPFVQLFLFLGMQFLAANNKLPRLVRFNMRQAIMIDIGISLISVLEGTIAFLFKLDHLPGFMTYANSELSIAIFAVSSMLISYCTVSNLCGIVPNGLPWISANAEKTMAKTRREAEIQYLEAKAMQKEKEKKDSTSSS</sequence>
<dbReference type="GO" id="GO:0031969">
    <property type="term" value="C:chloroplast membrane"/>
    <property type="evidence" value="ECO:0007669"/>
    <property type="project" value="UniProtKB-SubCell"/>
</dbReference>
<evidence type="ECO:0000256" key="5">
    <source>
        <dbReference type="ARBA" id="ARBA00022989"/>
    </source>
</evidence>
<dbReference type="InterPro" id="IPR018247">
    <property type="entry name" value="EF_Hand_1_Ca_BS"/>
</dbReference>
<dbReference type="GO" id="GO:0005509">
    <property type="term" value="F:calcium ion binding"/>
    <property type="evidence" value="ECO:0007669"/>
    <property type="project" value="InterPro"/>
</dbReference>
<dbReference type="PANTHER" id="PTHR33510:SF5">
    <property type="entry name" value="PROTEIN TIC 20-II, CHLOROPLASTIC"/>
    <property type="match status" value="1"/>
</dbReference>